<dbReference type="Gene3D" id="3.40.50.1820">
    <property type="entry name" value="alpha/beta hydrolase"/>
    <property type="match status" value="1"/>
</dbReference>
<dbReference type="InterPro" id="IPR013595">
    <property type="entry name" value="Pept_S33_TAP-like_C"/>
</dbReference>
<dbReference type="EMBL" id="JAEMNV010000007">
    <property type="protein sequence ID" value="MBJ8341362.1"/>
    <property type="molecule type" value="Genomic_DNA"/>
</dbReference>
<evidence type="ECO:0000256" key="1">
    <source>
        <dbReference type="SAM" id="MobiDB-lite"/>
    </source>
</evidence>
<dbReference type="SUPFAM" id="SSF53474">
    <property type="entry name" value="alpha/beta-Hydrolases"/>
    <property type="match status" value="1"/>
</dbReference>
<keyword evidence="5" id="KW-1185">Reference proteome</keyword>
<name>A0A934NUC1_9NOCA</name>
<evidence type="ECO:0000259" key="3">
    <source>
        <dbReference type="Pfam" id="PF08386"/>
    </source>
</evidence>
<dbReference type="Proteomes" id="UP000655868">
    <property type="component" value="Unassembled WGS sequence"/>
</dbReference>
<reference evidence="4" key="1">
    <citation type="submission" date="2020-12" db="EMBL/GenBank/DDBJ databases">
        <title>Antrihabitans popcorni sp. nov. and Antrihabitans auranticaus sp. nov., isolated from a larva cave.</title>
        <authorList>
            <person name="Lee S.D."/>
            <person name="Kim I.S."/>
        </authorList>
    </citation>
    <scope>NUCLEOTIDE SEQUENCE</scope>
    <source>
        <strain evidence="4">YC3-6</strain>
    </source>
</reference>
<organism evidence="4 5">
    <name type="scientific">Antrihabitans stalagmiti</name>
    <dbReference type="NCBI Taxonomy" id="2799499"/>
    <lineage>
        <taxon>Bacteria</taxon>
        <taxon>Bacillati</taxon>
        <taxon>Actinomycetota</taxon>
        <taxon>Actinomycetes</taxon>
        <taxon>Mycobacteriales</taxon>
        <taxon>Nocardiaceae</taxon>
        <taxon>Antrihabitans</taxon>
    </lineage>
</organism>
<feature type="region of interest" description="Disordered" evidence="1">
    <location>
        <begin position="29"/>
        <end position="61"/>
    </location>
</feature>
<evidence type="ECO:0000256" key="2">
    <source>
        <dbReference type="SAM" id="SignalP"/>
    </source>
</evidence>
<keyword evidence="4" id="KW-0378">Hydrolase</keyword>
<feature type="chain" id="PRO_5039676136" evidence="2">
    <location>
        <begin position="20"/>
        <end position="523"/>
    </location>
</feature>
<keyword evidence="2" id="KW-0732">Signal</keyword>
<sequence length="523" mass="53863">MRSTRLAAVLGMIVALCCACGVGPSDRPVVATERDSQGSGGDNSTSTPPPENPLPALEKPKTDLEWRDCTRALLEVFGLGAGPAGLVLDCAEFSAAIDKSGNNVYGTFTVGALRARLPQTPVDAAPLVLTSGADRASSGTLASLAIGPAAGLLASRPIVAIDRRGIGNSQPIECIAPEQRRQLLDLAQFSLAGEDAADAVAKLSQDATIACKDFLQPQELAFDAIHAADDLEELRSVWQVDTLALLGTGNGAKVALSYAAKYPKHVSRLILDSPEGLGLDATQLTDHRLQGAEAAITAFATRCTGLNCALGPDPRKAITDLVNRARAGQLGSISSNALLTAISGFLGSPRGDQPSRVTVLADTLASAAAGEVTALQSLIAREEALTEGDGQFINRCSDGQQWPPPQRVRELQKEWGEKFPIFGPEAALTMLACSAWPVAQAPPAPSDLKIPVLVLSGAADPVTGNSGVSSVTGAIGNAGGQVSALSWQGWGHPVTAHSGCAQDSVVAYVNDGKLPPNGTVCPA</sequence>
<dbReference type="AlphaFoldDB" id="A0A934NUC1"/>
<evidence type="ECO:0000313" key="4">
    <source>
        <dbReference type="EMBL" id="MBJ8341362.1"/>
    </source>
</evidence>
<feature type="signal peptide" evidence="2">
    <location>
        <begin position="1"/>
        <end position="19"/>
    </location>
</feature>
<dbReference type="RefSeq" id="WP_199706243.1">
    <property type="nucleotide sequence ID" value="NZ_JAEMNV010000007.1"/>
</dbReference>
<feature type="domain" description="Peptidase S33 tripeptidyl aminopeptidase-like C-terminal" evidence="3">
    <location>
        <begin position="420"/>
        <end position="521"/>
    </location>
</feature>
<dbReference type="Pfam" id="PF08386">
    <property type="entry name" value="Abhydrolase_4"/>
    <property type="match status" value="1"/>
</dbReference>
<evidence type="ECO:0000313" key="5">
    <source>
        <dbReference type="Proteomes" id="UP000655868"/>
    </source>
</evidence>
<dbReference type="InterPro" id="IPR029058">
    <property type="entry name" value="AB_hydrolase_fold"/>
</dbReference>
<comment type="caution">
    <text evidence="4">The sequence shown here is derived from an EMBL/GenBank/DDBJ whole genome shotgun (WGS) entry which is preliminary data.</text>
</comment>
<protein>
    <submittedName>
        <fullName evidence="4">Alpha/beta fold hydrolase</fullName>
    </submittedName>
</protein>
<proteinExistence type="predicted"/>
<accession>A0A934NUC1</accession>
<dbReference type="GO" id="GO:0016787">
    <property type="term" value="F:hydrolase activity"/>
    <property type="evidence" value="ECO:0007669"/>
    <property type="project" value="UniProtKB-KW"/>
</dbReference>
<gene>
    <name evidence="4" type="ORF">JGU71_20970</name>
</gene>